<dbReference type="EMBL" id="JAGWCR010000005">
    <property type="protein sequence ID" value="MBS3649106.1"/>
    <property type="molecule type" value="Genomic_DNA"/>
</dbReference>
<evidence type="ECO:0000313" key="4">
    <source>
        <dbReference type="Proteomes" id="UP000680348"/>
    </source>
</evidence>
<feature type="domain" description="Tlde1" evidence="2">
    <location>
        <begin position="373"/>
        <end position="476"/>
    </location>
</feature>
<sequence>MARLAGRVAVPTIAAGLALWGVAVTADLAFRYAAAPHEPAFSLLASTPAAAFPTRALQTSSNKAAASDVTANKDARLASLGSGEAMTRTMSAARQDEPQAPVTAAKTARLPMDSKIAAAGAELEARFDQVVRQASLSSEKLVSIFAEKGMAVAEQSAPAKASGAGKPSVSGKGAKALLAKANAPAPARFSAHPQTAYLGTMLAYAEPSAAAESGALAALSDAIAPVPGGLAPYGVGTELPGDAALLPDYETTPDETPLPLGKPKAKPAEQAERTRDEETEKPARERTRSADADKPSRQPASPVLRSERQSEPDQPIMRSERQLAFARPDNPAEKNSGGGLLDRMFGNRPKAGKGVAVYDISAARVYMPDGTVLEAHSGIGHMADNPKYVHVKMNGPTPPHTYNLQMREKRFHGVEAIRMLPADGRNKHGRDGFLTHSYLLRGGRAESHGCVAFKDYNKFLNAFKQGKVKQLVVVPGGGRAVMTAKNGRDA</sequence>
<dbReference type="Proteomes" id="UP000680348">
    <property type="component" value="Unassembled WGS sequence"/>
</dbReference>
<dbReference type="InterPro" id="IPR021225">
    <property type="entry name" value="Tlde1_dom"/>
</dbReference>
<feature type="region of interest" description="Disordered" evidence="1">
    <location>
        <begin position="242"/>
        <end position="345"/>
    </location>
</feature>
<feature type="compositionally biased region" description="Basic and acidic residues" evidence="1">
    <location>
        <begin position="266"/>
        <end position="296"/>
    </location>
</feature>
<evidence type="ECO:0000259" key="2">
    <source>
        <dbReference type="Pfam" id="PF10908"/>
    </source>
</evidence>
<gene>
    <name evidence="3" type="ORF">KEU06_10855</name>
</gene>
<comment type="caution">
    <text evidence="3">The sequence shown here is derived from an EMBL/GenBank/DDBJ whole genome shotgun (WGS) entry which is preliminary data.</text>
</comment>
<accession>A0A942E154</accession>
<proteinExistence type="predicted"/>
<reference evidence="3" key="1">
    <citation type="submission" date="2021-04" db="EMBL/GenBank/DDBJ databases">
        <title>Pseudaminobacter soli sp. nov., isolated from paddy soil contaminated by heavy metals.</title>
        <authorList>
            <person name="Zhang K."/>
        </authorList>
    </citation>
    <scope>NUCLEOTIDE SEQUENCE</scope>
    <source>
        <strain evidence="3">19-2017</strain>
    </source>
</reference>
<organism evidence="3 4">
    <name type="scientific">Pseudaminobacter soli</name>
    <name type="common">ex Zhang et al. 2022</name>
    <dbReference type="NCBI Taxonomy" id="2831468"/>
    <lineage>
        <taxon>Bacteria</taxon>
        <taxon>Pseudomonadati</taxon>
        <taxon>Pseudomonadota</taxon>
        <taxon>Alphaproteobacteria</taxon>
        <taxon>Hyphomicrobiales</taxon>
        <taxon>Phyllobacteriaceae</taxon>
        <taxon>Pseudaminobacter</taxon>
    </lineage>
</organism>
<evidence type="ECO:0000313" key="3">
    <source>
        <dbReference type="EMBL" id="MBS3649106.1"/>
    </source>
</evidence>
<protein>
    <submittedName>
        <fullName evidence="3">DUF2778 domain-containing protein</fullName>
    </submittedName>
</protein>
<dbReference type="AlphaFoldDB" id="A0A942E154"/>
<keyword evidence="4" id="KW-1185">Reference proteome</keyword>
<dbReference type="Pfam" id="PF10908">
    <property type="entry name" value="Tlde1_dom"/>
    <property type="match status" value="1"/>
</dbReference>
<evidence type="ECO:0000256" key="1">
    <source>
        <dbReference type="SAM" id="MobiDB-lite"/>
    </source>
</evidence>
<name>A0A942E154_9HYPH</name>